<dbReference type="SUPFAM" id="SSF50729">
    <property type="entry name" value="PH domain-like"/>
    <property type="match status" value="1"/>
</dbReference>
<feature type="region of interest" description="Disordered" evidence="1">
    <location>
        <begin position="1"/>
        <end position="22"/>
    </location>
</feature>
<keyword evidence="4" id="KW-1185">Reference proteome</keyword>
<feature type="compositionally biased region" description="Polar residues" evidence="1">
    <location>
        <begin position="648"/>
        <end position="662"/>
    </location>
</feature>
<dbReference type="SMART" id="SM00233">
    <property type="entry name" value="PH"/>
    <property type="match status" value="1"/>
</dbReference>
<feature type="region of interest" description="Disordered" evidence="1">
    <location>
        <begin position="374"/>
        <end position="409"/>
    </location>
</feature>
<accession>A0A4P9Z0I0</accession>
<dbReference type="EMBL" id="KZ989773">
    <property type="protein sequence ID" value="RKP25372.1"/>
    <property type="molecule type" value="Genomic_DNA"/>
</dbReference>
<name>A0A4P9Z0I0_9FUNG</name>
<dbReference type="InterPro" id="IPR011993">
    <property type="entry name" value="PH-like_dom_sf"/>
</dbReference>
<feature type="compositionally biased region" description="Low complexity" evidence="1">
    <location>
        <begin position="50"/>
        <end position="60"/>
    </location>
</feature>
<feature type="compositionally biased region" description="Polar residues" evidence="1">
    <location>
        <begin position="13"/>
        <end position="22"/>
    </location>
</feature>
<sequence length="662" mass="70759">MATLSGNEAPLPSSRTQAVSSRLPSYLNSLDKLVTAGLPRFGGGVLFGTAPPSSSSPSAANTVKDRNEPARADHASAAYPPSAMSSSTELVSPNLSENGSHPATHPPLARQRSGATAAARARARARLRWPTSFEDLHRLFAVEYQFVRGRSLTSTGRVLLREGYLLKEASGKSPSMRKFFLFSDILVCGAPIKSASRKTRRHSTLLRSTVGTPGGSDSALSAGTPPASAIELARASSESMTSEQQPPPVSAHSQLIDEADTLRRPPLERSVHLLPLPPSDTGSCSLSRSSSTGQTSSHGGSTTLSPACTPQFERQIVISLGSLQVHRVEGDDHAIRVTKGKESFTIRARDPPEADAWYEALSGALAGYRELQARRAREQAPDPATALRRTGMMGGGRHAAHRSRTMDEGFRRSWAGSTVVSGTLASMSTPSNSTNNAATAAAMAKSPLAHETMMHANTAYPQYHHHHHHDGSHASDPKKSHTNERSSGIYDSWRLWSVPRVLQRKDSMSSDISRQSDLDGVSWVPDDMASIIAVAHSPRRHVHGVQEDKVRHDGAQASLQMRRSTSQPERKVRTCIDCVATCDGTGWMTVEYQDGRSLPATTAATAATTTQSPEEEREVGSLLGTTPPSTAANTTTDAVPEDEKAPQMTMTAVDPTSSSPPS</sequence>
<feature type="compositionally biased region" description="Polar residues" evidence="1">
    <location>
        <begin position="88"/>
        <end position="101"/>
    </location>
</feature>
<feature type="compositionally biased region" description="Low complexity" evidence="1">
    <location>
        <begin position="625"/>
        <end position="636"/>
    </location>
</feature>
<dbReference type="PROSITE" id="PS50003">
    <property type="entry name" value="PH_DOMAIN"/>
    <property type="match status" value="1"/>
</dbReference>
<reference evidence="4" key="1">
    <citation type="journal article" date="2018" name="Nat. Microbiol.">
        <title>Leveraging single-cell genomics to expand the fungal tree of life.</title>
        <authorList>
            <person name="Ahrendt S.R."/>
            <person name="Quandt C.A."/>
            <person name="Ciobanu D."/>
            <person name="Clum A."/>
            <person name="Salamov A."/>
            <person name="Andreopoulos B."/>
            <person name="Cheng J.F."/>
            <person name="Woyke T."/>
            <person name="Pelin A."/>
            <person name="Henrissat B."/>
            <person name="Reynolds N.K."/>
            <person name="Benny G.L."/>
            <person name="Smith M.E."/>
            <person name="James T.Y."/>
            <person name="Grigoriev I.V."/>
        </authorList>
    </citation>
    <scope>NUCLEOTIDE SEQUENCE [LARGE SCALE GENOMIC DNA]</scope>
    <source>
        <strain evidence="4">Benny S71-1</strain>
    </source>
</reference>
<feature type="region of interest" description="Disordered" evidence="1">
    <location>
        <begin position="602"/>
        <end position="662"/>
    </location>
</feature>
<dbReference type="InterPro" id="IPR001849">
    <property type="entry name" value="PH_domain"/>
</dbReference>
<feature type="compositionally biased region" description="Low complexity" evidence="1">
    <location>
        <begin position="75"/>
        <end position="87"/>
    </location>
</feature>
<feature type="region of interest" description="Disordered" evidence="1">
    <location>
        <begin position="197"/>
        <end position="252"/>
    </location>
</feature>
<evidence type="ECO:0000313" key="3">
    <source>
        <dbReference type="EMBL" id="RKP25372.1"/>
    </source>
</evidence>
<feature type="region of interest" description="Disordered" evidence="1">
    <location>
        <begin position="463"/>
        <end position="486"/>
    </location>
</feature>
<feature type="region of interest" description="Disordered" evidence="1">
    <location>
        <begin position="49"/>
        <end position="117"/>
    </location>
</feature>
<feature type="compositionally biased region" description="Basic and acidic residues" evidence="1">
    <location>
        <begin position="471"/>
        <end position="484"/>
    </location>
</feature>
<dbReference type="OrthoDB" id="660555at2759"/>
<evidence type="ECO:0000256" key="1">
    <source>
        <dbReference type="SAM" id="MobiDB-lite"/>
    </source>
</evidence>
<feature type="domain" description="PH" evidence="2">
    <location>
        <begin position="158"/>
        <end position="366"/>
    </location>
</feature>
<evidence type="ECO:0000313" key="4">
    <source>
        <dbReference type="Proteomes" id="UP000278143"/>
    </source>
</evidence>
<proteinExistence type="predicted"/>
<feature type="region of interest" description="Disordered" evidence="1">
    <location>
        <begin position="269"/>
        <end position="307"/>
    </location>
</feature>
<gene>
    <name evidence="3" type="ORF">SYNPS1DRAFT_28895</name>
</gene>
<protein>
    <recommendedName>
        <fullName evidence="2">PH domain-containing protein</fullName>
    </recommendedName>
</protein>
<evidence type="ECO:0000259" key="2">
    <source>
        <dbReference type="PROSITE" id="PS50003"/>
    </source>
</evidence>
<organism evidence="3 4">
    <name type="scientific">Syncephalis pseudoplumigaleata</name>
    <dbReference type="NCBI Taxonomy" id="1712513"/>
    <lineage>
        <taxon>Eukaryota</taxon>
        <taxon>Fungi</taxon>
        <taxon>Fungi incertae sedis</taxon>
        <taxon>Zoopagomycota</taxon>
        <taxon>Zoopagomycotina</taxon>
        <taxon>Zoopagomycetes</taxon>
        <taxon>Zoopagales</taxon>
        <taxon>Piptocephalidaceae</taxon>
        <taxon>Syncephalis</taxon>
    </lineage>
</organism>
<feature type="compositionally biased region" description="Basic and acidic residues" evidence="1">
    <location>
        <begin position="63"/>
        <end position="74"/>
    </location>
</feature>
<dbReference type="AlphaFoldDB" id="A0A4P9Z0I0"/>
<dbReference type="Proteomes" id="UP000278143">
    <property type="component" value="Unassembled WGS sequence"/>
</dbReference>
<feature type="compositionally biased region" description="Low complexity" evidence="1">
    <location>
        <begin position="279"/>
        <end position="305"/>
    </location>
</feature>
<dbReference type="Gene3D" id="2.30.29.30">
    <property type="entry name" value="Pleckstrin-homology domain (PH domain)/Phosphotyrosine-binding domain (PTB)"/>
    <property type="match status" value="1"/>
</dbReference>